<evidence type="ECO:0000256" key="3">
    <source>
        <dbReference type="SAM" id="Phobius"/>
    </source>
</evidence>
<dbReference type="InterPro" id="IPR045167">
    <property type="entry name" value="Hobbit"/>
</dbReference>
<accession>A0A443SSR5</accession>
<feature type="compositionally biased region" description="Low complexity" evidence="2">
    <location>
        <begin position="1995"/>
        <end position="2005"/>
    </location>
</feature>
<keyword evidence="6" id="KW-1185">Reference proteome</keyword>
<dbReference type="OrthoDB" id="1562405at2759"/>
<evidence type="ECO:0000256" key="1">
    <source>
        <dbReference type="SAM" id="Coils"/>
    </source>
</evidence>
<keyword evidence="3" id="KW-1133">Transmembrane helix</keyword>
<dbReference type="Proteomes" id="UP000288716">
    <property type="component" value="Unassembled WGS sequence"/>
</dbReference>
<dbReference type="EMBL" id="NCKV01000463">
    <property type="protein sequence ID" value="RWS30554.1"/>
    <property type="molecule type" value="Genomic_DNA"/>
</dbReference>
<proteinExistence type="predicted"/>
<dbReference type="STRING" id="299467.A0A443SSR5"/>
<dbReference type="VEuPathDB" id="VectorBase:LDEU001485"/>
<reference evidence="5 6" key="1">
    <citation type="journal article" date="2018" name="Gigascience">
        <title>Genomes of trombidid mites reveal novel predicted allergens and laterally-transferred genes associated with secondary metabolism.</title>
        <authorList>
            <person name="Dong X."/>
            <person name="Chaisiri K."/>
            <person name="Xia D."/>
            <person name="Armstrong S.D."/>
            <person name="Fang Y."/>
            <person name="Donnelly M.J."/>
            <person name="Kadowaki T."/>
            <person name="McGarry J.W."/>
            <person name="Darby A.C."/>
            <person name="Makepeace B.L."/>
        </authorList>
    </citation>
    <scope>NUCLEOTIDE SEQUENCE [LARGE SCALE GENOMIC DNA]</scope>
    <source>
        <strain evidence="5">UoL-UT</strain>
    </source>
</reference>
<keyword evidence="1" id="KW-0175">Coiled coil</keyword>
<keyword evidence="3" id="KW-0472">Membrane</keyword>
<feature type="domain" description="FMP27/BLTP2/Hobbit GFWDK motif-containing RBG unit" evidence="4">
    <location>
        <begin position="964"/>
        <end position="1096"/>
    </location>
</feature>
<evidence type="ECO:0000313" key="6">
    <source>
        <dbReference type="Proteomes" id="UP000288716"/>
    </source>
</evidence>
<feature type="coiled-coil region" evidence="1">
    <location>
        <begin position="1758"/>
        <end position="1826"/>
    </location>
</feature>
<evidence type="ECO:0000259" key="4">
    <source>
        <dbReference type="SMART" id="SM01214"/>
    </source>
</evidence>
<dbReference type="Pfam" id="PF10344">
    <property type="entry name" value="Hobbit"/>
    <property type="match status" value="1"/>
</dbReference>
<feature type="transmembrane region" description="Helical" evidence="3">
    <location>
        <begin position="6"/>
        <end position="28"/>
    </location>
</feature>
<feature type="region of interest" description="Disordered" evidence="2">
    <location>
        <begin position="1992"/>
        <end position="2021"/>
    </location>
</feature>
<keyword evidence="3" id="KW-0812">Transmembrane</keyword>
<gene>
    <name evidence="5" type="ORF">B4U80_04431</name>
</gene>
<dbReference type="InterPro" id="IPR019441">
    <property type="entry name" value="FMP27/BLTP2/Hobbit_GFWDK_RBG"/>
</dbReference>
<evidence type="ECO:0000313" key="5">
    <source>
        <dbReference type="EMBL" id="RWS30554.1"/>
    </source>
</evidence>
<dbReference type="PANTHER" id="PTHR15678:SF6">
    <property type="entry name" value="BRIDGE-LIKE LIPID TRANSFER PROTEIN FAMILY MEMBER 2"/>
    <property type="match status" value="1"/>
</dbReference>
<dbReference type="SMART" id="SM01214">
    <property type="entry name" value="Fmp27_GFWDK"/>
    <property type="match status" value="1"/>
</dbReference>
<organism evidence="5 6">
    <name type="scientific">Leptotrombidium deliense</name>
    <dbReference type="NCBI Taxonomy" id="299467"/>
    <lineage>
        <taxon>Eukaryota</taxon>
        <taxon>Metazoa</taxon>
        <taxon>Ecdysozoa</taxon>
        <taxon>Arthropoda</taxon>
        <taxon>Chelicerata</taxon>
        <taxon>Arachnida</taxon>
        <taxon>Acari</taxon>
        <taxon>Acariformes</taxon>
        <taxon>Trombidiformes</taxon>
        <taxon>Prostigmata</taxon>
        <taxon>Anystina</taxon>
        <taxon>Parasitengona</taxon>
        <taxon>Trombiculoidea</taxon>
        <taxon>Trombiculidae</taxon>
        <taxon>Leptotrombidium</taxon>
    </lineage>
</organism>
<evidence type="ECO:0000256" key="2">
    <source>
        <dbReference type="SAM" id="MobiDB-lite"/>
    </source>
</evidence>
<sequence length="2178" mass="249607">MIFAAITALLFVIFIFISFKIFLFLVCWHINKKYNIKVYVNSFSPFKLHGILLKLNNGFFIEIESVGLTSCLWNSKHERILGFTFVDVRLQGNPIEISDDSKNEFDELNVMTKLASASLVESVRQKLYSMPLLKMFSVHVYNLSFMQLGISGTKFSDKFLLNTTAQELRLHFESAKKNLRLSVSLNDVCFKLLKHGTEETCLAQMFASLLCSIVCDESDLPEIVVTFTQLEFSLYDSLPFSIQRRQSAAVKSTNVEMNIINLLTHIPVKRCVLHFKNSSLKLIREHGQKALSLQLSSAEFEFAKTINKCFEVKLQLGDILSCSDNIQLLLLNKFILVTKVEEESLLNNYINMFLVMEVTCCHLNVDCIEIQYWINCFHEVIRFKKDEMCDTPVLEKKSMIENFFVQNDPNLKIGFSMDLNALTLNVIPEQTSGITCTLLHAKINSMIEPDPLLKEYSYEFLVDSFICESNSKNTEEVEGNVSLRSVIFKFHCATLSEVKIHCASDTVVVDMDFLLNMLNEFVTNNISYASYSTDKHQKKFSDLSVTQIAFNSTSTTFLSKKLKLHIGVANIDSDSAKFASVFKDASIHSLTPLVNNEPFTSSRKILYISEGRLLFNHNTLENSLTFTDDIYFQWNVYFHLSVADFVKDASKAFESLKPKTISKKKPSTLKISFSGSIQLGALLSNSSQTIFLAMNSLIITSTAERIDVKSDVVFLNFDEHEIGDFQKVEISFLSEGEALKVVNRKNVVENIEVKCNRLAIISIDTIWIKFPYKYNFANTFNEKLLTIIKWLKKRKVKKDTIEEMNSDILVRVGSLSVEVSDDPFEVKLRDNYELMEDEFREGLKRSAVLNERLLEYQKRNVIFASSKLNELQTALTEKTAEIYIKRHNQLYKSVPMRTRLFSINAELIETFIFSDSSLTGYNKLVEIIRRLDKESQFPEEIRFSSLWGRFVEATVKSFSCRLRDFPQHMLDIRKLKLNGLLIGAEQEASSRAFRTCFIDTLPSMPPLIVERSMTAMKLYHDIRIAAESIAYTHGACWEPVLQQVNLCFEFIIMPSKDPSPSLTWWDRMRFLFHGPLRIMSENISLFFHSSLNPYNSSEFIEICFTKSTVDWLFGRINVKGDFDLLIHTASKHDECRIVHLPKVKITIELLWHCLGAQNDHHSVMPCAADKIPDYSSHQTHDSYRAFRSQNLSVMLSIESEPDILEKATDTPLILLYSSTLRWLENQKSIFAGIARLTRRGRLFKNTKPRKTPFSRIFKNIRVTLHLHKLKVLKLLIWTVLYWSNFAKQFGCEISGRSLFHSAQHSLTFVAYSDELIRRPRPVWEMAYMNSEIRDAEVWLHYNKKDFRDSIEDISRMYFLSLSRVSYNRESNESSKKVNSSDDFDARNTPNHRLVLHDLKGAWTKDNRTVVISLFDMYMKVEQLKKNLSTDALKGFKIDDANVFGGTSPVKAFQKQHSRTSPSSTIKGNAVTMLQKLIAESEINPNTVYTEDVENEIGNDELKLKGVSACTEDDIIQRNWLIELVNSQVMLRGSESLGYVIASAAKTQIWQNVHRPVWKEHTLYSKTTWVGSVECMQYYGTVEAGRYCEGEDVVWLNIDNIAEKKDTYVNDIPDLVGSGRSAGGVVTAVVGTCDGSDYFGGTSPIQLQRIISRCGCKFFYVNYTEGFDVEIAEAVPPLPKDSDLLLLEPWDREIAVDSFTLTHDDLDVSTNSQQFHMIMDLVNNLLLYVEPHKKEAYEKLQRLKFKMQLSSVEEQKEPILQFQDDLRLLVFRLKELERESYIIKKTLEDQSFGFSSDSSTLELRQEENEIDAQIEKYTEQVNKASDELALMISCFKEAQISADKNRERQLAAESGGTFIASVVRRIEICFKQASWRLTDSDGQLGLSDIVLKNFLYTKVAKNDDSVEHTLQLGSIYVLNLLPNPVYDTVLQPTELKPNIPLDRHYALRVFCREMAPVGGISVKEHFEVNVIPLTICITYAFFKSMLKFFFPERSSDNSSSADISETSKVKKSKKPQKDDSISIESSSTAVVVVPKGVRADDIDKMRERALKNQTFVYIKIPEVPITVSYRGRKDKSIMNINNFGFILPTVEYHNQTWTWLDLLMAIKNESKHRLLHQAVKQKLKPFFSSSSHHAIDENVCKESTPSKEEEEHKARLLLGDLAVGGQPKIKFSLFGNRKH</sequence>
<name>A0A443SSR5_9ACAR</name>
<dbReference type="PANTHER" id="PTHR15678">
    <property type="entry name" value="ANTIGEN MLAA-22-RELATED"/>
    <property type="match status" value="1"/>
</dbReference>
<comment type="caution">
    <text evidence="5">The sequence shown here is derived from an EMBL/GenBank/DDBJ whole genome shotgun (WGS) entry which is preliminary data.</text>
</comment>
<protein>
    <recommendedName>
        <fullName evidence="4">FMP27/BLTP2/Hobbit GFWDK motif-containing RBG unit domain-containing protein</fullName>
    </recommendedName>
</protein>